<name>D5ZNS0_STRV1</name>
<dbReference type="InterPro" id="IPR038287">
    <property type="entry name" value="Cse2_sf"/>
</dbReference>
<dbReference type="InterPro" id="IPR013382">
    <property type="entry name" value="CRISPR-assoc_prot_Cse2"/>
</dbReference>
<dbReference type="Proteomes" id="UP000003824">
    <property type="component" value="Unassembled WGS sequence"/>
</dbReference>
<dbReference type="NCBIfam" id="TIGR02548">
    <property type="entry name" value="casB_cse2"/>
    <property type="match status" value="1"/>
</dbReference>
<sequence length="277" mass="31349">MGAGSLRPRRQNRLAVASRSPTPRPLAAHRERPLRRLPTRTAPAPAHLPRRSRPIQRTPRGGRMTTTRTATAPPSNDIRQRRGDFVTHLYRLNRLISSDNRHAAAEARRTLARLRRCFAGPRQEADAYQTVFDFDPPEAEQHIWLLVAGLFALHPQPQPQDAHGRASIGTAMGRLAQDRGDSVHRRFTQLVSVETASLPHYLRQCVQLLATAGIPLDYYRLLDELIDLLLDDPYGRNADRRQRIRLTWARDYHRAGRPQHPASTEAEPEPATPDTTA</sequence>
<feature type="region of interest" description="Disordered" evidence="1">
    <location>
        <begin position="1"/>
        <end position="79"/>
    </location>
</feature>
<feature type="compositionally biased region" description="Low complexity" evidence="1">
    <location>
        <begin position="57"/>
        <end position="74"/>
    </location>
</feature>
<evidence type="ECO:0000313" key="3">
    <source>
        <dbReference type="Proteomes" id="UP000003824"/>
    </source>
</evidence>
<protein>
    <submittedName>
        <fullName evidence="2">Predicted protein</fullName>
    </submittedName>
</protein>
<accession>D5ZNS0</accession>
<proteinExistence type="predicted"/>
<dbReference type="Pfam" id="PF09485">
    <property type="entry name" value="CRISPR_Cse2"/>
    <property type="match status" value="1"/>
</dbReference>
<evidence type="ECO:0000313" key="2">
    <source>
        <dbReference type="EMBL" id="EFE72201.2"/>
    </source>
</evidence>
<feature type="region of interest" description="Disordered" evidence="1">
    <location>
        <begin position="254"/>
        <end position="277"/>
    </location>
</feature>
<dbReference type="EMBL" id="DS999641">
    <property type="protein sequence ID" value="EFE72201.2"/>
    <property type="molecule type" value="Genomic_DNA"/>
</dbReference>
<gene>
    <name evidence="2" type="ORF">SSFG_07436</name>
</gene>
<dbReference type="Gene3D" id="1.10.520.40">
    <property type="entry name" value="CRISPR-associated protein Cse2"/>
    <property type="match status" value="1"/>
</dbReference>
<evidence type="ECO:0000256" key="1">
    <source>
        <dbReference type="SAM" id="MobiDB-lite"/>
    </source>
</evidence>
<dbReference type="AlphaFoldDB" id="D5ZNS0"/>
<reference evidence="3" key="1">
    <citation type="submission" date="2008-12" db="EMBL/GenBank/DDBJ databases">
        <title>Annotation of Streptomyces ghanaensis ATCC 14672.</title>
        <authorList>
            <consortium name="The Broad Institute Genome Sequencing Platform"/>
            <consortium name="Broad Institute Microbial Sequencing Center"/>
            <person name="Fischbach M."/>
            <person name="Ward D."/>
            <person name="Young S."/>
            <person name="Kodira C.D."/>
            <person name="Zeng Q."/>
            <person name="Koehrsen M."/>
            <person name="Godfrey P."/>
            <person name="Alvarado L."/>
            <person name="Berlin A.M."/>
            <person name="Borenstein D."/>
            <person name="Chen Z."/>
            <person name="Engels R."/>
            <person name="Freedman E."/>
            <person name="Gellesch M."/>
            <person name="Goldberg J."/>
            <person name="Griggs A."/>
            <person name="Gujja S."/>
            <person name="Heiman D.I."/>
            <person name="Hepburn T.A."/>
            <person name="Howarth C."/>
            <person name="Jen D."/>
            <person name="Larson L."/>
            <person name="Lewis B."/>
            <person name="Mehta T."/>
            <person name="Park D."/>
            <person name="Pearson M."/>
            <person name="Roberts A."/>
            <person name="Saif S."/>
            <person name="Shea T.D."/>
            <person name="Shenoy N."/>
            <person name="Sisk P."/>
            <person name="Stolte C."/>
            <person name="Sykes S.N."/>
            <person name="Walk T."/>
            <person name="White J."/>
            <person name="Yandava C."/>
            <person name="Straight P."/>
            <person name="Clardy J."/>
            <person name="Hung D."/>
            <person name="Kolter R."/>
            <person name="Mekalanos J."/>
            <person name="Walker S."/>
            <person name="Walsh C.T."/>
            <person name="Wieland B.L.C."/>
            <person name="Ilzarbe M."/>
            <person name="Galagan J."/>
            <person name="Nusbaum C."/>
            <person name="Birren B."/>
        </authorList>
    </citation>
    <scope>NUCLEOTIDE SEQUENCE [LARGE SCALE GENOMIC DNA]</scope>
    <source>
        <strain evidence="3">ATCC 14672 / DSM 40746 / JCM 4963 / KCTC 9882 / NRRL B-12104 / FH 1290</strain>
    </source>
</reference>
<organism evidence="2 3">
    <name type="scientific">Streptomyces viridosporus (strain ATCC 14672 / DSM 40746 / JCM 4963 / KCTC 9882 / NRRL B-12104 / FH 1290)</name>
    <name type="common">Streptomyces ghanaensis</name>
    <dbReference type="NCBI Taxonomy" id="566461"/>
    <lineage>
        <taxon>Bacteria</taxon>
        <taxon>Bacillati</taxon>
        <taxon>Actinomycetota</taxon>
        <taxon>Actinomycetes</taxon>
        <taxon>Kitasatosporales</taxon>
        <taxon>Streptomycetaceae</taxon>
        <taxon>Streptomyces</taxon>
    </lineage>
</organism>
<dbReference type="eggNOG" id="ENOG5033FVJ">
    <property type="taxonomic scope" value="Bacteria"/>
</dbReference>